<dbReference type="Proteomes" id="UP001497680">
    <property type="component" value="Unassembled WGS sequence"/>
</dbReference>
<protein>
    <submittedName>
        <fullName evidence="1">Uncharacterized protein</fullName>
    </submittedName>
</protein>
<feature type="non-terminal residue" evidence="1">
    <location>
        <position position="1"/>
    </location>
</feature>
<proteinExistence type="predicted"/>
<comment type="caution">
    <text evidence="1">The sequence shown here is derived from an EMBL/GenBank/DDBJ whole genome shotgun (WGS) entry which is preliminary data.</text>
</comment>
<reference evidence="1 2" key="1">
    <citation type="journal article" date="2022" name="New Phytol.">
        <title>Ecological generalism drives hyperdiversity of secondary metabolite gene clusters in xylarialean endophytes.</title>
        <authorList>
            <person name="Franco M.E.E."/>
            <person name="Wisecaver J.H."/>
            <person name="Arnold A.E."/>
            <person name="Ju Y.M."/>
            <person name="Slot J.C."/>
            <person name="Ahrendt S."/>
            <person name="Moore L.P."/>
            <person name="Eastman K.E."/>
            <person name="Scott K."/>
            <person name="Konkel Z."/>
            <person name="Mondo S.J."/>
            <person name="Kuo A."/>
            <person name="Hayes R.D."/>
            <person name="Haridas S."/>
            <person name="Andreopoulos B."/>
            <person name="Riley R."/>
            <person name="LaButti K."/>
            <person name="Pangilinan J."/>
            <person name="Lipzen A."/>
            <person name="Amirebrahimi M."/>
            <person name="Yan J."/>
            <person name="Adam C."/>
            <person name="Keymanesh K."/>
            <person name="Ng V."/>
            <person name="Louie K."/>
            <person name="Northen T."/>
            <person name="Drula E."/>
            <person name="Henrissat B."/>
            <person name="Hsieh H.M."/>
            <person name="Youens-Clark K."/>
            <person name="Lutzoni F."/>
            <person name="Miadlikowska J."/>
            <person name="Eastwood D.C."/>
            <person name="Hamelin R.C."/>
            <person name="Grigoriev I.V."/>
            <person name="U'Ren J.M."/>
        </authorList>
    </citation>
    <scope>NUCLEOTIDE SEQUENCE [LARGE SCALE GENOMIC DNA]</scope>
    <source>
        <strain evidence="1 2">ER1909</strain>
    </source>
</reference>
<keyword evidence="2" id="KW-1185">Reference proteome</keyword>
<sequence>RNLSYINYCRTAPGLGTTGTNNNDKTKHSQHNNNNYISLYSDSLPYIYIFHLSRMRSSSLVAFLSGALSLGIVNVVALPASTQQQPEQWHKLKDTPEGGVFSKFAPPNRKRDVGTYYKIRDTPEGGVFSNVAPPTQKRDTATWHKIKDTPEGGVFSNVAPAKREIAKYKI</sequence>
<accession>A0ACC0CQB7</accession>
<evidence type="ECO:0000313" key="2">
    <source>
        <dbReference type="Proteomes" id="UP001497680"/>
    </source>
</evidence>
<evidence type="ECO:0000313" key="1">
    <source>
        <dbReference type="EMBL" id="KAI6082505.1"/>
    </source>
</evidence>
<organism evidence="1 2">
    <name type="scientific">Hypoxylon rubiginosum</name>
    <dbReference type="NCBI Taxonomy" id="110542"/>
    <lineage>
        <taxon>Eukaryota</taxon>
        <taxon>Fungi</taxon>
        <taxon>Dikarya</taxon>
        <taxon>Ascomycota</taxon>
        <taxon>Pezizomycotina</taxon>
        <taxon>Sordariomycetes</taxon>
        <taxon>Xylariomycetidae</taxon>
        <taxon>Xylariales</taxon>
        <taxon>Hypoxylaceae</taxon>
        <taxon>Hypoxylon</taxon>
    </lineage>
</organism>
<name>A0ACC0CQB7_9PEZI</name>
<gene>
    <name evidence="1" type="ORF">F4821DRAFT_281721</name>
</gene>
<dbReference type="EMBL" id="MU394369">
    <property type="protein sequence ID" value="KAI6082505.1"/>
    <property type="molecule type" value="Genomic_DNA"/>
</dbReference>